<evidence type="ECO:0000256" key="1">
    <source>
        <dbReference type="ARBA" id="ARBA00004496"/>
    </source>
</evidence>
<dbReference type="GO" id="GO:0031380">
    <property type="term" value="C:nuclear RNA-directed RNA polymerase complex"/>
    <property type="evidence" value="ECO:0007669"/>
    <property type="project" value="TreeGrafter"/>
</dbReference>
<comment type="subcellular location">
    <subcellularLocation>
        <location evidence="1">Cytoplasm</location>
    </subcellularLocation>
</comment>
<evidence type="ECO:0000256" key="5">
    <source>
        <dbReference type="ARBA" id="ARBA00022771"/>
    </source>
</evidence>
<dbReference type="GO" id="GO:0002376">
    <property type="term" value="P:immune system process"/>
    <property type="evidence" value="ECO:0007669"/>
    <property type="project" value="UniProtKB-KW"/>
</dbReference>
<dbReference type="Pfam" id="PF20173">
    <property type="entry name" value="ZnF_RZ-type"/>
    <property type="match status" value="1"/>
</dbReference>
<dbReference type="InterPro" id="IPR045055">
    <property type="entry name" value="DNA2/NAM7-like"/>
</dbReference>
<keyword evidence="4" id="KW-0677">Repeat</keyword>
<keyword evidence="7" id="KW-0391">Immunity</keyword>
<keyword evidence="2" id="KW-0963">Cytoplasm</keyword>
<dbReference type="Proteomes" id="UP001165289">
    <property type="component" value="Unassembled WGS sequence"/>
</dbReference>
<dbReference type="PANTHER" id="PTHR10887">
    <property type="entry name" value="DNA2/NAM7 HELICASE FAMILY"/>
    <property type="match status" value="1"/>
</dbReference>
<dbReference type="Pfam" id="PF13086">
    <property type="entry name" value="AAA_11"/>
    <property type="match status" value="2"/>
</dbReference>
<protein>
    <submittedName>
        <fullName evidence="10">NFX1-type zinc finger-containing protein 1 isoform b</fullName>
    </submittedName>
</protein>
<evidence type="ECO:0000256" key="6">
    <source>
        <dbReference type="ARBA" id="ARBA00022833"/>
    </source>
</evidence>
<dbReference type="GO" id="GO:0005737">
    <property type="term" value="C:cytoplasm"/>
    <property type="evidence" value="ECO:0007669"/>
    <property type="project" value="UniProtKB-SubCell"/>
</dbReference>
<accession>A0AAV7JT40</accession>
<evidence type="ECO:0000256" key="8">
    <source>
        <dbReference type="SAM" id="MobiDB-lite"/>
    </source>
</evidence>
<proteinExistence type="predicted"/>
<keyword evidence="11" id="KW-1185">Reference proteome</keyword>
<dbReference type="InterPro" id="IPR000967">
    <property type="entry name" value="Znf_NFX1"/>
</dbReference>
<dbReference type="EMBL" id="JAKMXF010000302">
    <property type="protein sequence ID" value="KAI6651709.1"/>
    <property type="molecule type" value="Genomic_DNA"/>
</dbReference>
<keyword evidence="3" id="KW-0479">Metal-binding</keyword>
<dbReference type="GO" id="GO:0008270">
    <property type="term" value="F:zinc ion binding"/>
    <property type="evidence" value="ECO:0007669"/>
    <property type="project" value="UniProtKB-KW"/>
</dbReference>
<dbReference type="GO" id="GO:0004386">
    <property type="term" value="F:helicase activity"/>
    <property type="evidence" value="ECO:0007669"/>
    <property type="project" value="InterPro"/>
</dbReference>
<dbReference type="SUPFAM" id="SSF52540">
    <property type="entry name" value="P-loop containing nucleoside triphosphate hydrolases"/>
    <property type="match status" value="1"/>
</dbReference>
<evidence type="ECO:0000313" key="10">
    <source>
        <dbReference type="EMBL" id="KAI6651709.1"/>
    </source>
</evidence>
<feature type="region of interest" description="Disordered" evidence="8">
    <location>
        <begin position="40"/>
        <end position="129"/>
    </location>
</feature>
<evidence type="ECO:0000256" key="2">
    <source>
        <dbReference type="ARBA" id="ARBA00022490"/>
    </source>
</evidence>
<feature type="compositionally biased region" description="Polar residues" evidence="8">
    <location>
        <begin position="809"/>
        <end position="818"/>
    </location>
</feature>
<gene>
    <name evidence="10" type="ORF">LOD99_4957</name>
</gene>
<evidence type="ECO:0000256" key="3">
    <source>
        <dbReference type="ARBA" id="ARBA00022723"/>
    </source>
</evidence>
<evidence type="ECO:0000256" key="4">
    <source>
        <dbReference type="ARBA" id="ARBA00022737"/>
    </source>
</evidence>
<dbReference type="GO" id="GO:0031048">
    <property type="term" value="P:regulatory ncRNA-mediated heterochromatin formation"/>
    <property type="evidence" value="ECO:0007669"/>
    <property type="project" value="TreeGrafter"/>
</dbReference>
<feature type="region of interest" description="Disordered" evidence="8">
    <location>
        <begin position="1"/>
        <end position="24"/>
    </location>
</feature>
<dbReference type="InterPro" id="IPR057373">
    <property type="entry name" value="ZNFX1"/>
</dbReference>
<feature type="compositionally biased region" description="Basic and acidic residues" evidence="8">
    <location>
        <begin position="77"/>
        <end position="103"/>
    </location>
</feature>
<dbReference type="Pfam" id="PF25396">
    <property type="entry name" value="ZNFX1"/>
    <property type="match status" value="1"/>
</dbReference>
<dbReference type="InterPro" id="IPR047187">
    <property type="entry name" value="SF1_C_Upf1"/>
</dbReference>
<dbReference type="InterPro" id="IPR046439">
    <property type="entry name" value="ZF_RZ_dom"/>
</dbReference>
<dbReference type="InterPro" id="IPR041679">
    <property type="entry name" value="DNA2/NAM7-like_C"/>
</dbReference>
<evidence type="ECO:0000256" key="7">
    <source>
        <dbReference type="ARBA" id="ARBA00022859"/>
    </source>
</evidence>
<dbReference type="Pfam" id="PF13087">
    <property type="entry name" value="AAA_12"/>
    <property type="match status" value="1"/>
</dbReference>
<keyword evidence="5" id="KW-0863">Zinc-finger</keyword>
<dbReference type="CDD" id="cd06008">
    <property type="entry name" value="NF-X1-zinc-finger"/>
    <property type="match status" value="2"/>
</dbReference>
<dbReference type="CDD" id="cd18808">
    <property type="entry name" value="SF1_C_Upf1"/>
    <property type="match status" value="1"/>
</dbReference>
<reference evidence="10 11" key="1">
    <citation type="journal article" date="2023" name="BMC Biol.">
        <title>The compact genome of the sponge Oopsacas minuta (Hexactinellida) is lacking key metazoan core genes.</title>
        <authorList>
            <person name="Santini S."/>
            <person name="Schenkelaars Q."/>
            <person name="Jourda C."/>
            <person name="Duchesne M."/>
            <person name="Belahbib H."/>
            <person name="Rocher C."/>
            <person name="Selva M."/>
            <person name="Riesgo A."/>
            <person name="Vervoort M."/>
            <person name="Leys S.P."/>
            <person name="Kodjabachian L."/>
            <person name="Le Bivic A."/>
            <person name="Borchiellini C."/>
            <person name="Claverie J.M."/>
            <person name="Renard E."/>
        </authorList>
    </citation>
    <scope>NUCLEOTIDE SEQUENCE [LARGE SCALE GENOMIC DNA]</scope>
    <source>
        <strain evidence="10">SPO-2</strain>
    </source>
</reference>
<feature type="region of interest" description="Disordered" evidence="8">
    <location>
        <begin position="809"/>
        <end position="858"/>
    </location>
</feature>
<dbReference type="PROSITE" id="PS51981">
    <property type="entry name" value="ZF_RZ"/>
    <property type="match status" value="1"/>
</dbReference>
<organism evidence="10 11">
    <name type="scientific">Oopsacas minuta</name>
    <dbReference type="NCBI Taxonomy" id="111878"/>
    <lineage>
        <taxon>Eukaryota</taxon>
        <taxon>Metazoa</taxon>
        <taxon>Porifera</taxon>
        <taxon>Hexactinellida</taxon>
        <taxon>Hexasterophora</taxon>
        <taxon>Lyssacinosida</taxon>
        <taxon>Leucopsacidae</taxon>
        <taxon>Oopsacas</taxon>
    </lineage>
</organism>
<feature type="compositionally biased region" description="Low complexity" evidence="8">
    <location>
        <begin position="51"/>
        <end position="62"/>
    </location>
</feature>
<evidence type="ECO:0000313" key="11">
    <source>
        <dbReference type="Proteomes" id="UP001165289"/>
    </source>
</evidence>
<dbReference type="InterPro" id="IPR041677">
    <property type="entry name" value="DNA2/NAM7_AAA_11"/>
</dbReference>
<dbReference type="Gene3D" id="3.40.50.300">
    <property type="entry name" value="P-loop containing nucleotide triphosphate hydrolases"/>
    <property type="match status" value="3"/>
</dbReference>
<sequence length="2056" mass="236450">MAENPFGHARTPPAHNTYGNLQQPHPYYQRTEFHNQVPVHGAQAPLPYPGQNFQSAFQQSNQPYGSHNQFAPPNTTEPRESRFRGRQGGWREEGRSRDPHRQSYDLGDGAGQDGNKRGAKKGPFWKNKQLENDEERRKYIGHCRKWMRDEDKCNISKMIREAPEPLESIINCHNLDKDVIRGLLEVLTCDNLLSPPHFQQQTTLHIFAKVLDSNLIKSVHNMSNYIFEIYDSFGEPKDQGYLEKDFARLKNVFKLLNHLAISQQSEVDVLWPVIRTLFQGKSGNVVAIPNELDYEITNLYTWCKDIRDKKSENKKKKAQNQQFEDEEADYGCPYTQMEILPSKSEITDPNHAKLRALLTKGSYPTAELYLDIHFKLLREDMIRPLRQGIQNFLTDQKKNVRKELFMYEHVRIVDMDCDQKQGLLYRITFKVCNVNDPSKIKWDRVQRLKFGTLLCVLTYGADDKPSFERPLWAVVAHRDEKVLTERLQISIKFKNGFQPDFDFNENYFIIESRQVYYEAYYHTLSVIQNMTPETIPLKELILGNTTICKSPCYLNPNTVYQFPNIYPATPAVCVLKRWPHYSDKLDPSQFEALKLILTKEIALIQGPPGTGKTYVGANALQVLLSTRQHLLKSGPNHVQLIDEELDYRKFLMETQFQDIDKPLYWSLCQYPILIVTYTNHALDQFLEYILSYEENIIRIGTRIDREELNEKTLPKASKKIFEDKSNVPHQIRQLRYNTFDLQRELKSKQGVIKDASKQLGSNCLTKEDFDKHLNECQYRSLFGTNDDGFEKVNKNKKSIIEQWLGRSVNPNALNTPKQVQLAEPQHGKKGKGKNRNKRNQLPTANKFDMLQGADDSDEDEIELNRYEKQEKALKDLDLIPEQHQAETIPLPLPPPTQRTPLIPQQRDNPFAMNYSQQPYGKLSNIITQQPNPPPAQNLTNFDNFPAYNFPARSQAMPRSDSPISIASSMDFIDIMSETSREPNLYEQNPFDFESEDDYLHHDSDDDDAVDAPFQTFYEELREFSGMSIEEARMLYYAEDNNIATPNLPENILQHNNLWDLNLQQRNVLYDYLLDQKKREYNQILIGISTEYMNISKELQQKQRQLDVFVLRQAAIVGMTTTGAARNSELLTQLHPRIIFVEEAAEVLEAHILACLSQQVEHLILIGDHQQLRPSNAVHELSKRYKLEISLFERLVTRGVDHVTLNTQHRMRPEISALIKPIYPGLEDFPAVHDYPPVRGVKNNIYFIHHNNAEDHLQQDSMSRTNKHEAMFVAHFTRYLLKQGYDGKDITILTFYMGQKFKILDSLKQAGVKGGVRCTTVDKYQGEENTIIIFSVVRSNNENNIGYCRVDNRVCVALSRAKHGFFIIGNAQCLSKARSDTNLWNKVLDIFSAKGNIGVKLPLSCQNHPSTITEVQNPKDFQLVQNGGCELPCDKRLDCGHQCPQQCHPDGHDEVKCRKECVRIHQPCKHPCVDINGYIRKCYEECTECLYPVQKEIEFCFHEQVMPCSRRPEHSQCKRPCQLRLPCSHPCPSLCGEDCMKALCTQKVTVKLYCGHDHILPCYQSTNLLLVHCTARCGQELECGDICTGTCSECLHGKKHKPCNRRCDNPLICGHPCQDKCHKPRICSPCKEECINKCPHTQCGFACGEKCVPCIERCIWECRHGRCARVCNEPCNKDRCNYDCRERLPCGHRCRGLCGEPCPNLCKFCKPDDENFDIFFGTEDEDDARFLMLEDCGHIYEVTGFDQWMDVQLGGRENNPGKIQLPFCPKCKVPIRKNLRYGEIVKKALNDLEDVKLKIIDEMRNNIRSSSNEILHKMQTNNTPFNPAQSEIIQNILKCIAIVSQCDHRKLYVIFDLLKIFSDLYQTPDHIWKTCHAHRAFTSTNKIDALLSNTKYTRQDFSIIKDLQSLSRRCVLSSLFAAILPTVSDQDDRRVFESLHRQFLSSLLQNVGINLIHDCELFLANVTAKYKFAPLSQQERVQIALAVDVNRSGWYRCPNGHLYGIGDCGGAVVEAKCNECGAKIGGTGHRVQDNNAYAGPDMGGNIVPSWPGQPGFF</sequence>
<comment type="caution">
    <text evidence="10">The sequence shown here is derived from an EMBL/GenBank/DDBJ whole genome shotgun (WGS) entry which is preliminary data.</text>
</comment>
<dbReference type="PANTHER" id="PTHR10887:SF341">
    <property type="entry name" value="NFX1-TYPE ZINC FINGER-CONTAINING PROTEIN 1"/>
    <property type="match status" value="1"/>
</dbReference>
<dbReference type="SMART" id="SM00438">
    <property type="entry name" value="ZnF_NFX"/>
    <property type="match status" value="4"/>
</dbReference>
<keyword evidence="6" id="KW-0862">Zinc</keyword>
<evidence type="ECO:0000259" key="9">
    <source>
        <dbReference type="PROSITE" id="PS51981"/>
    </source>
</evidence>
<feature type="compositionally biased region" description="Polar residues" evidence="8">
    <location>
        <begin position="63"/>
        <end position="76"/>
    </location>
</feature>
<feature type="compositionally biased region" description="Basic residues" evidence="8">
    <location>
        <begin position="827"/>
        <end position="838"/>
    </location>
</feature>
<feature type="domain" description="RZ-type" evidence="9">
    <location>
        <begin position="1974"/>
        <end position="2044"/>
    </location>
</feature>
<dbReference type="InterPro" id="IPR027417">
    <property type="entry name" value="P-loop_NTPase"/>
</dbReference>
<name>A0AAV7JT40_9METZ</name>